<evidence type="ECO:0000313" key="4">
    <source>
        <dbReference type="Proteomes" id="UP001174136"/>
    </source>
</evidence>
<dbReference type="Pfam" id="PF13873">
    <property type="entry name" value="Myb_DNA-bind_5"/>
    <property type="match status" value="1"/>
</dbReference>
<organism evidence="3 4">
    <name type="scientific">Merluccius polli</name>
    <name type="common">Benguela hake</name>
    <name type="synonym">Merluccius cadenati</name>
    <dbReference type="NCBI Taxonomy" id="89951"/>
    <lineage>
        <taxon>Eukaryota</taxon>
        <taxon>Metazoa</taxon>
        <taxon>Chordata</taxon>
        <taxon>Craniata</taxon>
        <taxon>Vertebrata</taxon>
        <taxon>Euteleostomi</taxon>
        <taxon>Actinopterygii</taxon>
        <taxon>Neopterygii</taxon>
        <taxon>Teleostei</taxon>
        <taxon>Neoteleostei</taxon>
        <taxon>Acanthomorphata</taxon>
        <taxon>Zeiogadaria</taxon>
        <taxon>Gadariae</taxon>
        <taxon>Gadiformes</taxon>
        <taxon>Gadoidei</taxon>
        <taxon>Merlucciidae</taxon>
        <taxon>Merluccius</taxon>
    </lineage>
</organism>
<evidence type="ECO:0000256" key="1">
    <source>
        <dbReference type="SAM" id="MobiDB-lite"/>
    </source>
</evidence>
<name>A0AA47ME10_MERPO</name>
<keyword evidence="4" id="KW-1185">Reference proteome</keyword>
<feature type="region of interest" description="Disordered" evidence="1">
    <location>
        <begin position="219"/>
        <end position="251"/>
    </location>
</feature>
<dbReference type="EMBL" id="JAOPHQ010004606">
    <property type="protein sequence ID" value="KAK0138495.1"/>
    <property type="molecule type" value="Genomic_DNA"/>
</dbReference>
<dbReference type="InterPro" id="IPR028002">
    <property type="entry name" value="Myb_DNA-bind_5"/>
</dbReference>
<protein>
    <recommendedName>
        <fullName evidence="2">Myb/SANT-like DNA-binding domain-containing protein</fullName>
    </recommendedName>
</protein>
<dbReference type="Proteomes" id="UP001174136">
    <property type="component" value="Unassembled WGS sequence"/>
</dbReference>
<sequence length="281" mass="29979">MLDYGEYEHTFRRKSNTAAAAKERETAWENIAARVNACNSTGEKRTWKQLKMKHINIIQNALWGGVVHQPQGGAVEGARESCASSVLDPGGPDPDTRVIDGARAGPAAPLVVQPLRAQLLTHRGLLRRQGRSAGGVDNSDTSEKEGRGPKNGWRATSTTSDKRVALWLKASPGEAHLSLSTPMTQVPTSDAIVDGVICLVQPPTETTVNPAAVSIPYSDLASDGSSKYSETESFPASQEEEDDEETLSAATGRDPEGLLKCVLILCIATGSALPIHIHLHS</sequence>
<evidence type="ECO:0000259" key="2">
    <source>
        <dbReference type="Pfam" id="PF13873"/>
    </source>
</evidence>
<comment type="caution">
    <text evidence="3">The sequence shown here is derived from an EMBL/GenBank/DDBJ whole genome shotgun (WGS) entry which is preliminary data.</text>
</comment>
<proteinExistence type="predicted"/>
<evidence type="ECO:0000313" key="3">
    <source>
        <dbReference type="EMBL" id="KAK0138495.1"/>
    </source>
</evidence>
<reference evidence="3" key="1">
    <citation type="journal article" date="2023" name="Front. Mar. Sci.">
        <title>A new Merluccius polli reference genome to investigate the effects of global change in West African waters.</title>
        <authorList>
            <person name="Mateo J.L."/>
            <person name="Blanco-Fernandez C."/>
            <person name="Garcia-Vazquez E."/>
            <person name="Machado-Schiaffino G."/>
        </authorList>
    </citation>
    <scope>NUCLEOTIDE SEQUENCE</scope>
    <source>
        <strain evidence="3">C29</strain>
        <tissue evidence="3">Fin</tissue>
    </source>
</reference>
<gene>
    <name evidence="3" type="ORF">N1851_024973</name>
</gene>
<dbReference type="AlphaFoldDB" id="A0AA47ME10"/>
<feature type="domain" description="Myb/SANT-like DNA-binding" evidence="2">
    <location>
        <begin position="6"/>
        <end position="58"/>
    </location>
</feature>
<accession>A0AA47ME10</accession>
<feature type="region of interest" description="Disordered" evidence="1">
    <location>
        <begin position="124"/>
        <end position="158"/>
    </location>
</feature>
<feature type="compositionally biased region" description="Polar residues" evidence="1">
    <location>
        <begin position="223"/>
        <end position="236"/>
    </location>
</feature>